<dbReference type="RefSeq" id="WP_310272596.1">
    <property type="nucleotide sequence ID" value="NZ_JAVDXU010000006.1"/>
</dbReference>
<feature type="domain" description="DJ-1/PfpI" evidence="4">
    <location>
        <begin position="25"/>
        <end position="216"/>
    </location>
</feature>
<evidence type="ECO:0000259" key="4">
    <source>
        <dbReference type="Pfam" id="PF01965"/>
    </source>
</evidence>
<dbReference type="InterPro" id="IPR002818">
    <property type="entry name" value="DJ-1/PfpI"/>
</dbReference>
<dbReference type="InterPro" id="IPR029062">
    <property type="entry name" value="Class_I_gatase-like"/>
</dbReference>
<evidence type="ECO:0000313" key="6">
    <source>
        <dbReference type="Proteomes" id="UP001180453"/>
    </source>
</evidence>
<name>A0ABU1YVE8_ROSSA</name>
<comment type="caution">
    <text evidence="5">The sequence shown here is derived from an EMBL/GenBank/DDBJ whole genome shotgun (WGS) entry which is preliminary data.</text>
</comment>
<comment type="similarity">
    <text evidence="3">Belongs to the peptidase C56 family. HSP31-like subfamily.</text>
</comment>
<proteinExistence type="inferred from homology"/>
<accession>A0ABU1YVE8</accession>
<sequence length="221" mass="23573">MRALFVTTSATQLAPDHPTGLWLEEFALPYLAATEAGITVTVASPQGGPVPLDPKTEPNDKQRDTWARPLEALRHSVTLASLRDETFDAIFIPGGHGPMVDLAHDATLHALVARHDAAGKVIAAVCHGPAALVHARRADGQPFFQGRRATGFTNAEEFLARLKDVVPFLLEDEMKAGGADFHSALLPLLSHVEQDGNLITGQNPNSSEAVAKALVATLSQR</sequence>
<keyword evidence="6" id="KW-1185">Reference proteome</keyword>
<dbReference type="EMBL" id="JAVDXU010000006">
    <property type="protein sequence ID" value="MDR7272837.1"/>
    <property type="molecule type" value="Genomic_DNA"/>
</dbReference>
<dbReference type="PANTHER" id="PTHR48094:SF11">
    <property type="entry name" value="GLUTATHIONE-INDEPENDENT GLYOXALASE HSP31-RELATED"/>
    <property type="match status" value="1"/>
</dbReference>
<reference evidence="5 6" key="1">
    <citation type="submission" date="2023-07" db="EMBL/GenBank/DDBJ databases">
        <title>Sorghum-associated microbial communities from plants grown in Nebraska, USA.</title>
        <authorList>
            <person name="Schachtman D."/>
        </authorList>
    </citation>
    <scope>NUCLEOTIDE SEQUENCE [LARGE SCALE GENOMIC DNA]</scope>
    <source>
        <strain evidence="5 6">BE314</strain>
    </source>
</reference>
<organism evidence="5 6">
    <name type="scientific">Roseateles saccharophilus</name>
    <name type="common">Pseudomonas saccharophila</name>
    <dbReference type="NCBI Taxonomy" id="304"/>
    <lineage>
        <taxon>Bacteria</taxon>
        <taxon>Pseudomonadati</taxon>
        <taxon>Pseudomonadota</taxon>
        <taxon>Betaproteobacteria</taxon>
        <taxon>Burkholderiales</taxon>
        <taxon>Sphaerotilaceae</taxon>
        <taxon>Roseateles</taxon>
    </lineage>
</organism>
<evidence type="ECO:0000256" key="3">
    <source>
        <dbReference type="ARBA" id="ARBA00038493"/>
    </source>
</evidence>
<dbReference type="Pfam" id="PF01965">
    <property type="entry name" value="DJ-1_PfpI"/>
    <property type="match status" value="1"/>
</dbReference>
<dbReference type="InterPro" id="IPR050325">
    <property type="entry name" value="Prot/Nucl_acid_deglycase"/>
</dbReference>
<dbReference type="PANTHER" id="PTHR48094">
    <property type="entry name" value="PROTEIN/NUCLEIC ACID DEGLYCASE DJ-1-RELATED"/>
    <property type="match status" value="1"/>
</dbReference>
<evidence type="ECO:0000256" key="2">
    <source>
        <dbReference type="ARBA" id="ARBA00023239"/>
    </source>
</evidence>
<keyword evidence="5" id="KW-0378">Hydrolase</keyword>
<evidence type="ECO:0000256" key="1">
    <source>
        <dbReference type="ARBA" id="ARBA00023016"/>
    </source>
</evidence>
<gene>
    <name evidence="5" type="ORF">J2X20_005522</name>
</gene>
<keyword evidence="1" id="KW-0346">Stress response</keyword>
<dbReference type="Gene3D" id="3.40.50.880">
    <property type="match status" value="1"/>
</dbReference>
<protein>
    <submittedName>
        <fullName evidence="5">Intracellular protease/amidase</fullName>
    </submittedName>
</protein>
<keyword evidence="2" id="KW-0456">Lyase</keyword>
<dbReference type="SUPFAM" id="SSF52317">
    <property type="entry name" value="Class I glutamine amidotransferase-like"/>
    <property type="match status" value="1"/>
</dbReference>
<dbReference type="Proteomes" id="UP001180453">
    <property type="component" value="Unassembled WGS sequence"/>
</dbReference>
<dbReference type="GO" id="GO:0008233">
    <property type="term" value="F:peptidase activity"/>
    <property type="evidence" value="ECO:0007669"/>
    <property type="project" value="UniProtKB-KW"/>
</dbReference>
<dbReference type="GO" id="GO:0006508">
    <property type="term" value="P:proteolysis"/>
    <property type="evidence" value="ECO:0007669"/>
    <property type="project" value="UniProtKB-KW"/>
</dbReference>
<keyword evidence="5" id="KW-0645">Protease</keyword>
<evidence type="ECO:0000313" key="5">
    <source>
        <dbReference type="EMBL" id="MDR7272837.1"/>
    </source>
</evidence>
<dbReference type="CDD" id="cd03141">
    <property type="entry name" value="GATase1_Hsp31_like"/>
    <property type="match status" value="1"/>
</dbReference>